<sequence>MLIKNKHHLDDLISDLIKIISETRAGLFELNRKITLDTSYWISEDYKTVKAYLENYIKNHYSIKLVKNIKPKGIILIILSYNEPFILSIIPLLNALIIGNEVILKPSREAESFVRMIWQESGIIEKYRLNLKIVSPKTHNEITDLIQSVRAVYFFGSHKVAQSISKICGEYYVEFYPEIETADSKIFNKNQSAIKKDAILTLKESFSHSGQTCQRIQGVFVQRNFYNEYIEILKEEFIKLCQSKDLNKFVDNNYASAREVMVKLLSIDVDKSQADEVVKIKSLPLLVINPKQDSEFIKNAYFLPVLWISPFDSKEQLIRMLNSRKFLLGLNIQSYDDDFVKHIISNTRFTRYTVNTTHTNIRLQEGWGGSWPSGFSGYRSWIEHFSDNYIVIDESK</sequence>
<dbReference type="Gene3D" id="3.40.605.10">
    <property type="entry name" value="Aldehyde Dehydrogenase, Chain A, domain 1"/>
    <property type="match status" value="1"/>
</dbReference>
<dbReference type="Pfam" id="PF00171">
    <property type="entry name" value="Aldedh"/>
    <property type="match status" value="1"/>
</dbReference>
<dbReference type="InterPro" id="IPR016162">
    <property type="entry name" value="Ald_DH_N"/>
</dbReference>
<dbReference type="STRING" id="1802306.A3C72_01055"/>
<protein>
    <recommendedName>
        <fullName evidence="2">Aldehyde dehydrogenase domain-containing protein</fullName>
    </recommendedName>
</protein>
<dbReference type="InterPro" id="IPR016161">
    <property type="entry name" value="Ald_DH/histidinol_DH"/>
</dbReference>
<dbReference type="PANTHER" id="PTHR11699">
    <property type="entry name" value="ALDEHYDE DEHYDROGENASE-RELATED"/>
    <property type="match status" value="1"/>
</dbReference>
<evidence type="ECO:0000259" key="2">
    <source>
        <dbReference type="Pfam" id="PF00171"/>
    </source>
</evidence>
<dbReference type="InterPro" id="IPR016163">
    <property type="entry name" value="Ald_DH_C"/>
</dbReference>
<proteinExistence type="predicted"/>
<comment type="caution">
    <text evidence="3">The sequence shown here is derived from an EMBL/GenBank/DDBJ whole genome shotgun (WGS) entry which is preliminary data.</text>
</comment>
<evidence type="ECO:0000256" key="1">
    <source>
        <dbReference type="ARBA" id="ARBA00023002"/>
    </source>
</evidence>
<name>A0A1G2MDK5_9BACT</name>
<gene>
    <name evidence="3" type="ORF">A3C72_01055</name>
</gene>
<reference evidence="3 4" key="1">
    <citation type="journal article" date="2016" name="Nat. Commun.">
        <title>Thousands of microbial genomes shed light on interconnected biogeochemical processes in an aquifer system.</title>
        <authorList>
            <person name="Anantharaman K."/>
            <person name="Brown C.T."/>
            <person name="Hug L.A."/>
            <person name="Sharon I."/>
            <person name="Castelle C.J."/>
            <person name="Probst A.J."/>
            <person name="Thomas B.C."/>
            <person name="Singh A."/>
            <person name="Wilkins M.J."/>
            <person name="Karaoz U."/>
            <person name="Brodie E.L."/>
            <person name="Williams K.H."/>
            <person name="Hubbard S.S."/>
            <person name="Banfield J.F."/>
        </authorList>
    </citation>
    <scope>NUCLEOTIDE SEQUENCE [LARGE SCALE GENOMIC DNA]</scope>
</reference>
<evidence type="ECO:0000313" key="3">
    <source>
        <dbReference type="EMBL" id="OHA21968.1"/>
    </source>
</evidence>
<organism evidence="3 4">
    <name type="scientific">Candidatus Taylorbacteria bacterium RIFCSPHIGHO2_02_FULL_43_32b</name>
    <dbReference type="NCBI Taxonomy" id="1802306"/>
    <lineage>
        <taxon>Bacteria</taxon>
        <taxon>Candidatus Tayloriibacteriota</taxon>
    </lineage>
</organism>
<feature type="domain" description="Aldehyde dehydrogenase" evidence="2">
    <location>
        <begin position="63"/>
        <end position="389"/>
    </location>
</feature>
<dbReference type="Proteomes" id="UP000177130">
    <property type="component" value="Unassembled WGS sequence"/>
</dbReference>
<evidence type="ECO:0000313" key="4">
    <source>
        <dbReference type="Proteomes" id="UP000177130"/>
    </source>
</evidence>
<dbReference type="AlphaFoldDB" id="A0A1G2MDK5"/>
<dbReference type="GO" id="GO:0016620">
    <property type="term" value="F:oxidoreductase activity, acting on the aldehyde or oxo group of donors, NAD or NADP as acceptor"/>
    <property type="evidence" value="ECO:0007669"/>
    <property type="project" value="InterPro"/>
</dbReference>
<dbReference type="Gene3D" id="3.40.309.10">
    <property type="entry name" value="Aldehyde Dehydrogenase, Chain A, domain 2"/>
    <property type="match status" value="1"/>
</dbReference>
<dbReference type="InterPro" id="IPR015590">
    <property type="entry name" value="Aldehyde_DH_dom"/>
</dbReference>
<accession>A0A1G2MDK5</accession>
<keyword evidence="1" id="KW-0560">Oxidoreductase</keyword>
<dbReference type="SUPFAM" id="SSF53720">
    <property type="entry name" value="ALDH-like"/>
    <property type="match status" value="1"/>
</dbReference>
<dbReference type="EMBL" id="MHRK01000062">
    <property type="protein sequence ID" value="OHA21968.1"/>
    <property type="molecule type" value="Genomic_DNA"/>
</dbReference>